<comment type="function">
    <text evidence="5">Catalyzes the phosphorylation of the 3'-hydroxyl group of dephosphocoenzyme A to form coenzyme A.</text>
</comment>
<dbReference type="GO" id="GO:0005737">
    <property type="term" value="C:cytoplasm"/>
    <property type="evidence" value="ECO:0007669"/>
    <property type="project" value="UniProtKB-SubCell"/>
</dbReference>
<dbReference type="SUPFAM" id="SSF52540">
    <property type="entry name" value="P-loop containing nucleoside triphosphate hydrolases"/>
    <property type="match status" value="1"/>
</dbReference>
<comment type="catalytic activity">
    <reaction evidence="5">
        <text>3'-dephospho-CoA + ATP = ADP + CoA + H(+)</text>
        <dbReference type="Rhea" id="RHEA:18245"/>
        <dbReference type="ChEBI" id="CHEBI:15378"/>
        <dbReference type="ChEBI" id="CHEBI:30616"/>
        <dbReference type="ChEBI" id="CHEBI:57287"/>
        <dbReference type="ChEBI" id="CHEBI:57328"/>
        <dbReference type="ChEBI" id="CHEBI:456216"/>
        <dbReference type="EC" id="2.7.1.24"/>
    </reaction>
</comment>
<name>A0A2U1AYU3_9BACT</name>
<evidence type="ECO:0000256" key="4">
    <source>
        <dbReference type="ARBA" id="ARBA00022993"/>
    </source>
</evidence>
<dbReference type="PROSITE" id="PS51219">
    <property type="entry name" value="DPCK"/>
    <property type="match status" value="1"/>
</dbReference>
<proteinExistence type="inferred from homology"/>
<dbReference type="AlphaFoldDB" id="A0A2U1AYU3"/>
<dbReference type="GeneID" id="78295327"/>
<dbReference type="GO" id="GO:0015937">
    <property type="term" value="P:coenzyme A biosynthetic process"/>
    <property type="evidence" value="ECO:0007669"/>
    <property type="project" value="UniProtKB-UniRule"/>
</dbReference>
<keyword evidence="5 8" id="KW-0418">Kinase</keyword>
<protein>
    <recommendedName>
        <fullName evidence="5 6">Dephospho-CoA kinase</fullName>
        <ecNumber evidence="5 6">2.7.1.24</ecNumber>
    </recommendedName>
    <alternativeName>
        <fullName evidence="5">Dephosphocoenzyme A kinase</fullName>
    </alternativeName>
</protein>
<dbReference type="EC" id="2.7.1.24" evidence="5 6"/>
<evidence type="ECO:0000313" key="10">
    <source>
        <dbReference type="Proteomes" id="UP000576225"/>
    </source>
</evidence>
<dbReference type="Pfam" id="PF01121">
    <property type="entry name" value="CoaE"/>
    <property type="match status" value="1"/>
</dbReference>
<gene>
    <name evidence="5 7" type="primary">coaE</name>
    <name evidence="8" type="ORF">C8D82_11372</name>
    <name evidence="7" type="ORF">HF882_08435</name>
</gene>
<evidence type="ECO:0000256" key="6">
    <source>
        <dbReference type="NCBIfam" id="TIGR00152"/>
    </source>
</evidence>
<keyword evidence="9" id="KW-1185">Reference proteome</keyword>
<dbReference type="Gene3D" id="3.40.50.300">
    <property type="entry name" value="P-loop containing nucleotide triphosphate hydrolases"/>
    <property type="match status" value="1"/>
</dbReference>
<reference evidence="8 9" key="1">
    <citation type="submission" date="2018-04" db="EMBL/GenBank/DDBJ databases">
        <title>Genomic Encyclopedia of Type Strains, Phase IV (KMG-IV): sequencing the most valuable type-strain genomes for metagenomic binning, comparative biology and taxonomic classification.</title>
        <authorList>
            <person name="Goeker M."/>
        </authorList>
    </citation>
    <scope>NUCLEOTIDE SEQUENCE [LARGE SCALE GENOMIC DNA]</scope>
    <source>
        <strain evidence="8 9">DSM 14823</strain>
    </source>
</reference>
<accession>A0A2U1AYU3</accession>
<evidence type="ECO:0000313" key="9">
    <source>
        <dbReference type="Proteomes" id="UP000245959"/>
    </source>
</evidence>
<comment type="similarity">
    <text evidence="1 5">Belongs to the CoaE family.</text>
</comment>
<comment type="caution">
    <text evidence="8">The sequence shown here is derived from an EMBL/GenBank/DDBJ whole genome shotgun (WGS) entry which is preliminary data.</text>
</comment>
<feature type="binding site" evidence="5">
    <location>
        <begin position="10"/>
        <end position="15"/>
    </location>
    <ligand>
        <name>ATP</name>
        <dbReference type="ChEBI" id="CHEBI:30616"/>
    </ligand>
</feature>
<sequence length="197" mass="22223">MILGITGAFGCGKSAVLSHFAARGWQTADADQLCHEFYQERDPSFLSALTGRWGKQVLDATGGVNRRALGKIVFSDPGELAELTRLIYPRLGEKLRTLTGSWKERELNGAVEVPLLYEERYESWFDATVAVWAAKEVRHARLTAARGFTAAEIRQREDRQLASDVKLERADYALINNSSREELERQIDLLISQLQLR</sequence>
<reference evidence="7 10" key="2">
    <citation type="submission" date="2020-04" db="EMBL/GenBank/DDBJ databases">
        <authorList>
            <person name="Hitch T.C.A."/>
            <person name="Wylensek D."/>
            <person name="Clavel T."/>
        </authorList>
    </citation>
    <scope>NUCLEOTIDE SEQUENCE [LARGE SCALE GENOMIC DNA]</scope>
    <source>
        <strain evidence="7 10">COR2-253-APC-1A</strain>
    </source>
</reference>
<dbReference type="GO" id="GO:0005524">
    <property type="term" value="F:ATP binding"/>
    <property type="evidence" value="ECO:0007669"/>
    <property type="project" value="UniProtKB-UniRule"/>
</dbReference>
<dbReference type="HAMAP" id="MF_00376">
    <property type="entry name" value="Dephospho_CoA_kinase"/>
    <property type="match status" value="1"/>
</dbReference>
<keyword evidence="3 5" id="KW-0067">ATP-binding</keyword>
<dbReference type="CDD" id="cd02022">
    <property type="entry name" value="DPCK"/>
    <property type="match status" value="1"/>
</dbReference>
<evidence type="ECO:0000256" key="3">
    <source>
        <dbReference type="ARBA" id="ARBA00022840"/>
    </source>
</evidence>
<comment type="pathway">
    <text evidence="5">Cofactor biosynthesis; coenzyme A biosynthesis; CoA from (R)-pantothenate: step 5/5.</text>
</comment>
<evidence type="ECO:0000313" key="7">
    <source>
        <dbReference type="EMBL" id="NMD86606.1"/>
    </source>
</evidence>
<keyword evidence="2 5" id="KW-0547">Nucleotide-binding</keyword>
<evidence type="ECO:0000256" key="5">
    <source>
        <dbReference type="HAMAP-Rule" id="MF_00376"/>
    </source>
</evidence>
<dbReference type="UniPathway" id="UPA00241">
    <property type="reaction ID" value="UER00356"/>
</dbReference>
<dbReference type="EMBL" id="QEKH01000013">
    <property type="protein sequence ID" value="PVY41599.1"/>
    <property type="molecule type" value="Genomic_DNA"/>
</dbReference>
<dbReference type="RefSeq" id="WP_116884019.1">
    <property type="nucleotide sequence ID" value="NZ_CABMMC010000089.1"/>
</dbReference>
<dbReference type="Proteomes" id="UP000576225">
    <property type="component" value="Unassembled WGS sequence"/>
</dbReference>
<evidence type="ECO:0000256" key="2">
    <source>
        <dbReference type="ARBA" id="ARBA00022741"/>
    </source>
</evidence>
<dbReference type="PANTHER" id="PTHR10695">
    <property type="entry name" value="DEPHOSPHO-COA KINASE-RELATED"/>
    <property type="match status" value="1"/>
</dbReference>
<organism evidence="8 9">
    <name type="scientific">Victivallis vadensis</name>
    <dbReference type="NCBI Taxonomy" id="172901"/>
    <lineage>
        <taxon>Bacteria</taxon>
        <taxon>Pseudomonadati</taxon>
        <taxon>Lentisphaerota</taxon>
        <taxon>Lentisphaeria</taxon>
        <taxon>Victivallales</taxon>
        <taxon>Victivallaceae</taxon>
        <taxon>Victivallis</taxon>
    </lineage>
</organism>
<dbReference type="InterPro" id="IPR001977">
    <property type="entry name" value="Depp_CoAkinase"/>
</dbReference>
<comment type="subcellular location">
    <subcellularLocation>
        <location evidence="5">Cytoplasm</location>
    </subcellularLocation>
</comment>
<keyword evidence="5 7" id="KW-0808">Transferase</keyword>
<keyword evidence="4 5" id="KW-0173">Coenzyme A biosynthesis</keyword>
<evidence type="ECO:0000256" key="1">
    <source>
        <dbReference type="ARBA" id="ARBA00009018"/>
    </source>
</evidence>
<dbReference type="Proteomes" id="UP000245959">
    <property type="component" value="Unassembled WGS sequence"/>
</dbReference>
<evidence type="ECO:0000313" key="8">
    <source>
        <dbReference type="EMBL" id="PVY41599.1"/>
    </source>
</evidence>
<keyword evidence="5" id="KW-0963">Cytoplasm</keyword>
<dbReference type="NCBIfam" id="TIGR00152">
    <property type="entry name" value="dephospho-CoA kinase"/>
    <property type="match status" value="1"/>
</dbReference>
<dbReference type="InterPro" id="IPR027417">
    <property type="entry name" value="P-loop_NTPase"/>
</dbReference>
<dbReference type="PANTHER" id="PTHR10695:SF46">
    <property type="entry name" value="BIFUNCTIONAL COENZYME A SYNTHASE-RELATED"/>
    <property type="match status" value="1"/>
</dbReference>
<dbReference type="GO" id="GO:0004140">
    <property type="term" value="F:dephospho-CoA kinase activity"/>
    <property type="evidence" value="ECO:0007669"/>
    <property type="project" value="UniProtKB-UniRule"/>
</dbReference>
<dbReference type="EMBL" id="JABAEW010000012">
    <property type="protein sequence ID" value="NMD86606.1"/>
    <property type="molecule type" value="Genomic_DNA"/>
</dbReference>